<evidence type="ECO:0000259" key="6">
    <source>
        <dbReference type="PROSITE" id="PS50048"/>
    </source>
</evidence>
<dbReference type="AlphaFoldDB" id="A0A507QIN8"/>
<dbReference type="SUPFAM" id="SSF57701">
    <property type="entry name" value="Zn2/Cys6 DNA-binding domain"/>
    <property type="match status" value="1"/>
</dbReference>
<dbReference type="SMART" id="SM00066">
    <property type="entry name" value="GAL4"/>
    <property type="match status" value="1"/>
</dbReference>
<keyword evidence="1" id="KW-0805">Transcription regulation</keyword>
<feature type="region of interest" description="Disordered" evidence="5">
    <location>
        <begin position="146"/>
        <end position="167"/>
    </location>
</feature>
<feature type="compositionally biased region" description="Low complexity" evidence="5">
    <location>
        <begin position="157"/>
        <end position="166"/>
    </location>
</feature>
<dbReference type="GO" id="GO:0003677">
    <property type="term" value="F:DNA binding"/>
    <property type="evidence" value="ECO:0007669"/>
    <property type="project" value="UniProtKB-KW"/>
</dbReference>
<dbReference type="STRING" id="5098.A0A507QIN8"/>
<dbReference type="EMBL" id="VIFY01000221">
    <property type="protein sequence ID" value="TQB68389.1"/>
    <property type="molecule type" value="Genomic_DNA"/>
</dbReference>
<evidence type="ECO:0000313" key="8">
    <source>
        <dbReference type="Proteomes" id="UP000319663"/>
    </source>
</evidence>
<name>A0A507QIN8_MONPU</name>
<dbReference type="CDD" id="cd00067">
    <property type="entry name" value="GAL4"/>
    <property type="match status" value="1"/>
</dbReference>
<dbReference type="GO" id="GO:0000981">
    <property type="term" value="F:DNA-binding transcription factor activity, RNA polymerase II-specific"/>
    <property type="evidence" value="ECO:0007669"/>
    <property type="project" value="InterPro"/>
</dbReference>
<evidence type="ECO:0000256" key="5">
    <source>
        <dbReference type="SAM" id="MobiDB-lite"/>
    </source>
</evidence>
<dbReference type="Proteomes" id="UP000319663">
    <property type="component" value="Unassembled WGS sequence"/>
</dbReference>
<comment type="caution">
    <text evidence="7">The sequence shown here is derived from an EMBL/GenBank/DDBJ whole genome shotgun (WGS) entry which is preliminary data.</text>
</comment>
<dbReference type="OrthoDB" id="4151048at2759"/>
<proteinExistence type="predicted"/>
<feature type="domain" description="Zn(2)-C6 fungal-type" evidence="6">
    <location>
        <begin position="27"/>
        <end position="56"/>
    </location>
</feature>
<dbReference type="Gene3D" id="4.10.240.10">
    <property type="entry name" value="Zn(2)-C6 fungal-type DNA-binding domain"/>
    <property type="match status" value="1"/>
</dbReference>
<evidence type="ECO:0000256" key="2">
    <source>
        <dbReference type="ARBA" id="ARBA00023125"/>
    </source>
</evidence>
<dbReference type="PROSITE" id="PS00463">
    <property type="entry name" value="ZN2_CY6_FUNGAL_1"/>
    <property type="match status" value="1"/>
</dbReference>
<evidence type="ECO:0000256" key="4">
    <source>
        <dbReference type="ARBA" id="ARBA00023242"/>
    </source>
</evidence>
<dbReference type="PANTHER" id="PTHR47655:SF3">
    <property type="entry name" value="ZN(II)2CYS6 TRANSCRIPTION FACTOR (EUROFUNG)"/>
    <property type="match status" value="1"/>
</dbReference>
<dbReference type="GO" id="GO:0008270">
    <property type="term" value="F:zinc ion binding"/>
    <property type="evidence" value="ECO:0007669"/>
    <property type="project" value="InterPro"/>
</dbReference>
<keyword evidence="8" id="KW-1185">Reference proteome</keyword>
<keyword evidence="2" id="KW-0238">DNA-binding</keyword>
<dbReference type="PROSITE" id="PS50048">
    <property type="entry name" value="ZN2_CY6_FUNGAL_2"/>
    <property type="match status" value="1"/>
</dbReference>
<dbReference type="InterPro" id="IPR036864">
    <property type="entry name" value="Zn2-C6_fun-type_DNA-bd_sf"/>
</dbReference>
<evidence type="ECO:0000256" key="3">
    <source>
        <dbReference type="ARBA" id="ARBA00023163"/>
    </source>
</evidence>
<sequence>MTARQSSPTSDTLAHSDSGVRKRVCKACDRCRLKKSKCDGANPCGRCRADNAICVFGERKKAHDKVYPKGYVEMLEQQQVWLVHGLQELYRRTSEGEGWPGDPLKCEANGHPLTHDLLTRLGALDQRKGEHFEEDTEAMQQELWRRSSGYMQRQESSDCSSESAQSPVTQSRFSDAFTARHQLPPTPPTYSPLSRSQPLIKTEPQIVPNTPSYTQQLSMQGVVNPIALQGPQQQWPNSGLPSSGFCDFDDVDFMSPTDYTSMPFDEQQINSPMFNRQIPVNCMASNLFMDTKSEYDDFNQFLNPNPTEITSI</sequence>
<evidence type="ECO:0000256" key="1">
    <source>
        <dbReference type="ARBA" id="ARBA00023015"/>
    </source>
</evidence>
<reference evidence="7 8" key="1">
    <citation type="submission" date="2019-06" db="EMBL/GenBank/DDBJ databases">
        <title>Wine fermentation using esterase from Monascus purpureus.</title>
        <authorList>
            <person name="Geng C."/>
            <person name="Zhang Y."/>
        </authorList>
    </citation>
    <scope>NUCLEOTIDE SEQUENCE [LARGE SCALE GENOMIC DNA]</scope>
    <source>
        <strain evidence="7">HQ1</strain>
    </source>
</reference>
<dbReference type="FunFam" id="4.10.240.10:FF:000013">
    <property type="entry name" value="C6 transcription factor, putative"/>
    <property type="match status" value="1"/>
</dbReference>
<gene>
    <name evidence="7" type="ORF">MPDQ_003532</name>
</gene>
<organism evidence="7 8">
    <name type="scientific">Monascus purpureus</name>
    <name type="common">Red mold</name>
    <name type="synonym">Monascus anka</name>
    <dbReference type="NCBI Taxonomy" id="5098"/>
    <lineage>
        <taxon>Eukaryota</taxon>
        <taxon>Fungi</taxon>
        <taxon>Dikarya</taxon>
        <taxon>Ascomycota</taxon>
        <taxon>Pezizomycotina</taxon>
        <taxon>Eurotiomycetes</taxon>
        <taxon>Eurotiomycetidae</taxon>
        <taxon>Eurotiales</taxon>
        <taxon>Aspergillaceae</taxon>
        <taxon>Monascus</taxon>
    </lineage>
</organism>
<dbReference type="InterPro" id="IPR001138">
    <property type="entry name" value="Zn2Cys6_DnaBD"/>
</dbReference>
<protein>
    <recommendedName>
        <fullName evidence="6">Zn(2)-C6 fungal-type domain-containing protein</fullName>
    </recommendedName>
</protein>
<dbReference type="InterPro" id="IPR052783">
    <property type="entry name" value="Metabolic/Drug-Res_Regulator"/>
</dbReference>
<keyword evidence="4" id="KW-0539">Nucleus</keyword>
<dbReference type="Pfam" id="PF00172">
    <property type="entry name" value="Zn_clus"/>
    <property type="match status" value="1"/>
</dbReference>
<accession>A0A507QIN8</accession>
<dbReference type="PANTHER" id="PTHR47655">
    <property type="entry name" value="QUINIC ACID UTILIZATION ACTIVATOR"/>
    <property type="match status" value="1"/>
</dbReference>
<keyword evidence="3" id="KW-0804">Transcription</keyword>
<evidence type="ECO:0000313" key="7">
    <source>
        <dbReference type="EMBL" id="TQB68389.1"/>
    </source>
</evidence>